<dbReference type="PANTHER" id="PTHR33517:SF2">
    <property type="entry name" value="PROTEIN FAM170B"/>
    <property type="match status" value="1"/>
</dbReference>
<dbReference type="GO" id="GO:0009566">
    <property type="term" value="P:fertilization"/>
    <property type="evidence" value="ECO:0007669"/>
    <property type="project" value="TreeGrafter"/>
</dbReference>
<dbReference type="Proteomes" id="UP000515140">
    <property type="component" value="Unplaced"/>
</dbReference>
<dbReference type="Pfam" id="PF17734">
    <property type="entry name" value="Spt46"/>
    <property type="match status" value="1"/>
</dbReference>
<name>A0A6P5JAH9_PHACI</name>
<evidence type="ECO:0000313" key="3">
    <source>
        <dbReference type="RefSeq" id="XP_020831347.1"/>
    </source>
</evidence>
<dbReference type="KEGG" id="pcw:110200401"/>
<organism evidence="2 3">
    <name type="scientific">Phascolarctos cinereus</name>
    <name type="common">Koala</name>
    <dbReference type="NCBI Taxonomy" id="38626"/>
    <lineage>
        <taxon>Eukaryota</taxon>
        <taxon>Metazoa</taxon>
        <taxon>Chordata</taxon>
        <taxon>Craniata</taxon>
        <taxon>Vertebrata</taxon>
        <taxon>Euteleostomi</taxon>
        <taxon>Mammalia</taxon>
        <taxon>Metatheria</taxon>
        <taxon>Diprotodontia</taxon>
        <taxon>Phascolarctidae</taxon>
        <taxon>Phascolarctos</taxon>
    </lineage>
</organism>
<dbReference type="KEGG" id="pcw:110200395"/>
<feature type="compositionally biased region" description="Basic and acidic residues" evidence="1">
    <location>
        <begin position="1"/>
        <end position="30"/>
    </location>
</feature>
<evidence type="ECO:0000313" key="2">
    <source>
        <dbReference type="Proteomes" id="UP000515140"/>
    </source>
</evidence>
<dbReference type="RefSeq" id="XP_020831347.1">
    <property type="nucleotide sequence ID" value="XM_020975688.1"/>
</dbReference>
<evidence type="ECO:0000313" key="4">
    <source>
        <dbReference type="RefSeq" id="XP_020831355.1"/>
    </source>
</evidence>
<dbReference type="InterPro" id="IPR040879">
    <property type="entry name" value="Spt46-like"/>
</dbReference>
<protein>
    <submittedName>
        <fullName evidence="3 4">Protein FAM170A-like</fullName>
    </submittedName>
</protein>
<reference evidence="3 4" key="1">
    <citation type="submission" date="2025-04" db="UniProtKB">
        <authorList>
            <consortium name="RefSeq"/>
        </authorList>
    </citation>
    <scope>IDENTIFICATION</scope>
    <source>
        <tissue evidence="3 4">Spleen</tissue>
    </source>
</reference>
<proteinExistence type="predicted"/>
<sequence>MKRRYEDRSSSVKRTEQGTQEAEGHVKGESSVRPQPSKVIKAKDQPENENSSIYYSFTSSFCCSASLSKTDNKGCLYYIQVKTIKGVAVAWGTETGMKAIQRAPRIYELNPSEENILESPHQSLPSKVLTAVEKGVDEMSEEYKGEEVPGPSRLIDERRRRKIPDWMVTTDNGYRCVACCRVFLTLEALRKHAKSGPNEGFSCHVFNRKVHERQRTQKILLLGKDRHLTQNPKEQSKLHEGKGRCAHTSHGTQSIDLHHDKDAE</sequence>
<dbReference type="RefSeq" id="XP_020831355.1">
    <property type="nucleotide sequence ID" value="XM_020975696.1"/>
</dbReference>
<dbReference type="AlphaFoldDB" id="A0A6P5JAH9"/>
<accession>A0A6P5JAH9</accession>
<keyword evidence="2" id="KW-1185">Reference proteome</keyword>
<dbReference type="GeneID" id="110200395"/>
<evidence type="ECO:0000256" key="1">
    <source>
        <dbReference type="SAM" id="MobiDB-lite"/>
    </source>
</evidence>
<feature type="region of interest" description="Disordered" evidence="1">
    <location>
        <begin position="225"/>
        <end position="264"/>
    </location>
</feature>
<gene>
    <name evidence="3" type="primary">LOC110200395</name>
    <name evidence="4" type="synonym">LOC110200401</name>
</gene>
<feature type="compositionally biased region" description="Basic and acidic residues" evidence="1">
    <location>
        <begin position="225"/>
        <end position="243"/>
    </location>
</feature>
<dbReference type="PANTHER" id="PTHR33517">
    <property type="entry name" value="PROTEIN FAM170B-RELATED"/>
    <property type="match status" value="1"/>
</dbReference>
<feature type="region of interest" description="Disordered" evidence="1">
    <location>
        <begin position="1"/>
        <end position="45"/>
    </location>
</feature>